<comment type="caution">
    <text evidence="4">The sequence shown here is derived from an EMBL/GenBank/DDBJ whole genome shotgun (WGS) entry which is preliminary data.</text>
</comment>
<sequence length="119" mass="13980">MPYLGHLIGSDHGLFVRAHKMDKLRRELVRRHEVERLVLKSIISSQYLPQEVRSAAVRRLADQPSNYSPGKLVWHCIYTRRAMGHVKEFKMSRITFRRMARHSLLPGLWPQIRGKRATP</sequence>
<name>A0AAV8V106_9RHOD</name>
<dbReference type="Gene3D" id="1.10.287.1480">
    <property type="match status" value="1"/>
</dbReference>
<evidence type="ECO:0000313" key="5">
    <source>
        <dbReference type="Proteomes" id="UP001157974"/>
    </source>
</evidence>
<dbReference type="AlphaFoldDB" id="A0AAV8V106"/>
<dbReference type="GO" id="GO:0003735">
    <property type="term" value="F:structural constituent of ribosome"/>
    <property type="evidence" value="ECO:0007669"/>
    <property type="project" value="InterPro"/>
</dbReference>
<proteinExistence type="inferred from homology"/>
<organism evidence="4 5">
    <name type="scientific">Rhodosorus marinus</name>
    <dbReference type="NCBI Taxonomy" id="101924"/>
    <lineage>
        <taxon>Eukaryota</taxon>
        <taxon>Rhodophyta</taxon>
        <taxon>Stylonematophyceae</taxon>
        <taxon>Stylonematales</taxon>
        <taxon>Stylonemataceae</taxon>
        <taxon>Rhodosorus</taxon>
    </lineage>
</organism>
<dbReference type="InterPro" id="IPR001209">
    <property type="entry name" value="Ribosomal_uS14"/>
</dbReference>
<dbReference type="PANTHER" id="PTHR19836:SF19">
    <property type="entry name" value="SMALL RIBOSOMAL SUBUNIT PROTEIN US14M"/>
    <property type="match status" value="1"/>
</dbReference>
<dbReference type="Pfam" id="PF00253">
    <property type="entry name" value="Ribosomal_S14"/>
    <property type="match status" value="1"/>
</dbReference>
<keyword evidence="3" id="KW-0687">Ribonucleoprotein</keyword>
<evidence type="ECO:0000313" key="4">
    <source>
        <dbReference type="EMBL" id="KAJ8907262.1"/>
    </source>
</evidence>
<dbReference type="GO" id="GO:0006412">
    <property type="term" value="P:translation"/>
    <property type="evidence" value="ECO:0007669"/>
    <property type="project" value="InterPro"/>
</dbReference>
<protein>
    <recommendedName>
        <fullName evidence="6">Ribosomal protein S14</fullName>
    </recommendedName>
</protein>
<gene>
    <name evidence="4" type="ORF">NDN08_008392</name>
</gene>
<keyword evidence="2" id="KW-0689">Ribosomal protein</keyword>
<dbReference type="GO" id="GO:0005763">
    <property type="term" value="C:mitochondrial small ribosomal subunit"/>
    <property type="evidence" value="ECO:0007669"/>
    <property type="project" value="TreeGrafter"/>
</dbReference>
<reference evidence="4 5" key="1">
    <citation type="journal article" date="2023" name="Nat. Commun.">
        <title>Origin of minicircular mitochondrial genomes in red algae.</title>
        <authorList>
            <person name="Lee Y."/>
            <person name="Cho C.H."/>
            <person name="Lee Y.M."/>
            <person name="Park S.I."/>
            <person name="Yang J.H."/>
            <person name="West J.A."/>
            <person name="Bhattacharya D."/>
            <person name="Yoon H.S."/>
        </authorList>
    </citation>
    <scope>NUCLEOTIDE SEQUENCE [LARGE SCALE GENOMIC DNA]</scope>
    <source>
        <strain evidence="4 5">CCMP1338</strain>
        <tissue evidence="4">Whole cell</tissue>
    </source>
</reference>
<keyword evidence="5" id="KW-1185">Reference proteome</keyword>
<comment type="similarity">
    <text evidence="1">Belongs to the universal ribosomal protein uS14 family.</text>
</comment>
<accession>A0AAV8V106</accession>
<dbReference type="PANTHER" id="PTHR19836">
    <property type="entry name" value="30S RIBOSOMAL PROTEIN S14"/>
    <property type="match status" value="1"/>
</dbReference>
<evidence type="ECO:0000256" key="2">
    <source>
        <dbReference type="ARBA" id="ARBA00022980"/>
    </source>
</evidence>
<evidence type="ECO:0000256" key="1">
    <source>
        <dbReference type="ARBA" id="ARBA00009083"/>
    </source>
</evidence>
<dbReference type="SUPFAM" id="SSF57716">
    <property type="entry name" value="Glucocorticoid receptor-like (DNA-binding domain)"/>
    <property type="match status" value="1"/>
</dbReference>
<dbReference type="EMBL" id="JAMWBK010000003">
    <property type="protein sequence ID" value="KAJ8907262.1"/>
    <property type="molecule type" value="Genomic_DNA"/>
</dbReference>
<dbReference type="Proteomes" id="UP001157974">
    <property type="component" value="Unassembled WGS sequence"/>
</dbReference>
<evidence type="ECO:0000256" key="3">
    <source>
        <dbReference type="ARBA" id="ARBA00023274"/>
    </source>
</evidence>
<evidence type="ECO:0008006" key="6">
    <source>
        <dbReference type="Google" id="ProtNLM"/>
    </source>
</evidence>